<dbReference type="InterPro" id="IPR029063">
    <property type="entry name" value="SAM-dependent_MTases_sf"/>
</dbReference>
<evidence type="ECO:0000259" key="4">
    <source>
        <dbReference type="Pfam" id="PF00891"/>
    </source>
</evidence>
<dbReference type="InterPro" id="IPR036390">
    <property type="entry name" value="WH_DNA-bd_sf"/>
</dbReference>
<dbReference type="SUPFAM" id="SSF46785">
    <property type="entry name" value="Winged helix' DNA-binding domain"/>
    <property type="match status" value="1"/>
</dbReference>
<evidence type="ECO:0000256" key="2">
    <source>
        <dbReference type="ARBA" id="ARBA00022679"/>
    </source>
</evidence>
<dbReference type="Gene3D" id="3.40.50.150">
    <property type="entry name" value="Vaccinia Virus protein VP39"/>
    <property type="match status" value="1"/>
</dbReference>
<dbReference type="PANTHER" id="PTHR43712:SF16">
    <property type="entry name" value="O-METHYLTRANSFERASE ELCB"/>
    <property type="match status" value="1"/>
</dbReference>
<dbReference type="EMBL" id="CH408031">
    <property type="protein sequence ID" value="EAQ89416.1"/>
    <property type="molecule type" value="Genomic_DNA"/>
</dbReference>
<evidence type="ECO:0000313" key="5">
    <source>
        <dbReference type="EMBL" id="EAQ89416.1"/>
    </source>
</evidence>
<protein>
    <recommendedName>
        <fullName evidence="4">O-methyltransferase C-terminal domain-containing protein</fullName>
    </recommendedName>
</protein>
<dbReference type="GeneID" id="4390435"/>
<feature type="domain" description="O-methyltransferase C-terminal" evidence="4">
    <location>
        <begin position="231"/>
        <end position="378"/>
    </location>
</feature>
<evidence type="ECO:0000256" key="3">
    <source>
        <dbReference type="ARBA" id="ARBA00022691"/>
    </source>
</evidence>
<dbReference type="HOGENOM" id="CLU_005533_1_4_1"/>
<dbReference type="AlphaFoldDB" id="Q2H5N0"/>
<dbReference type="GO" id="GO:0008171">
    <property type="term" value="F:O-methyltransferase activity"/>
    <property type="evidence" value="ECO:0007669"/>
    <property type="project" value="InterPro"/>
</dbReference>
<dbReference type="eggNOG" id="KOG3178">
    <property type="taxonomic scope" value="Eukaryota"/>
</dbReference>
<keyword evidence="3" id="KW-0949">S-adenosyl-L-methionine</keyword>
<organism evidence="5 6">
    <name type="scientific">Chaetomium globosum (strain ATCC 6205 / CBS 148.51 / DSM 1962 / NBRC 6347 / NRRL 1970)</name>
    <name type="common">Soil fungus</name>
    <dbReference type="NCBI Taxonomy" id="306901"/>
    <lineage>
        <taxon>Eukaryota</taxon>
        <taxon>Fungi</taxon>
        <taxon>Dikarya</taxon>
        <taxon>Ascomycota</taxon>
        <taxon>Pezizomycotina</taxon>
        <taxon>Sordariomycetes</taxon>
        <taxon>Sordariomycetidae</taxon>
        <taxon>Sordariales</taxon>
        <taxon>Chaetomiaceae</taxon>
        <taxon>Chaetomium</taxon>
    </lineage>
</organism>
<dbReference type="OMA" id="WKEVITQ"/>
<dbReference type="Pfam" id="PF00891">
    <property type="entry name" value="Methyltransf_2"/>
    <property type="match status" value="1"/>
</dbReference>
<evidence type="ECO:0000256" key="1">
    <source>
        <dbReference type="ARBA" id="ARBA00022603"/>
    </source>
</evidence>
<evidence type="ECO:0000313" key="6">
    <source>
        <dbReference type="Proteomes" id="UP000001056"/>
    </source>
</evidence>
<dbReference type="GO" id="GO:0032259">
    <property type="term" value="P:methylation"/>
    <property type="evidence" value="ECO:0007669"/>
    <property type="project" value="UniProtKB-KW"/>
</dbReference>
<keyword evidence="6" id="KW-1185">Reference proteome</keyword>
<dbReference type="OrthoDB" id="1606438at2759"/>
<reference evidence="6" key="1">
    <citation type="journal article" date="2015" name="Genome Announc.">
        <title>Draft genome sequence of the cellulolytic fungus Chaetomium globosum.</title>
        <authorList>
            <person name="Cuomo C.A."/>
            <person name="Untereiner W.A."/>
            <person name="Ma L.-J."/>
            <person name="Grabherr M."/>
            <person name="Birren B.W."/>
        </authorList>
    </citation>
    <scope>NUCLEOTIDE SEQUENCE [LARGE SCALE GENOMIC DNA]</scope>
    <source>
        <strain evidence="6">ATCC 6205 / CBS 148.51 / DSM 1962 / NBRC 6347 / NRRL 1970</strain>
    </source>
</reference>
<dbReference type="PROSITE" id="PS51683">
    <property type="entry name" value="SAM_OMT_II"/>
    <property type="match status" value="1"/>
</dbReference>
<dbReference type="SUPFAM" id="SSF53335">
    <property type="entry name" value="S-adenosyl-L-methionine-dependent methyltransferases"/>
    <property type="match status" value="1"/>
</dbReference>
<dbReference type="CDD" id="cd02440">
    <property type="entry name" value="AdoMet_MTases"/>
    <property type="match status" value="1"/>
</dbReference>
<dbReference type="Proteomes" id="UP000001056">
    <property type="component" value="Unassembled WGS sequence"/>
</dbReference>
<dbReference type="Gene3D" id="1.10.10.10">
    <property type="entry name" value="Winged helix-like DNA-binding domain superfamily/Winged helix DNA-binding domain"/>
    <property type="match status" value="1"/>
</dbReference>
<gene>
    <name evidence="5" type="ORF">CHGG_06035</name>
</gene>
<dbReference type="PANTHER" id="PTHR43712">
    <property type="entry name" value="PUTATIVE (AFU_ORTHOLOGUE AFUA_4G14580)-RELATED"/>
    <property type="match status" value="1"/>
</dbReference>
<keyword evidence="1" id="KW-0489">Methyltransferase</keyword>
<dbReference type="RefSeq" id="XP_001222130.1">
    <property type="nucleotide sequence ID" value="XM_001222129.1"/>
</dbReference>
<sequence>MASPEPRIVELAKRIAANTETLQSYLTSHNLPTPSFDVDGPKDTLVSKTETETEAARVAIVDDTEELRRLVLGPREYLMSYTHNELLSQQAIARFRLAHAFAPGAEASFADIAAATGLPEINVRQIIRHAIIKDIFVEPRPGVVAHNAVSRLLAEDPVIHDWVGASNDDLWQGAAQTCNALEKYPGSQEPNETFPERARRFGNAMRSFTEGTGFELSHVVDNLPWGEVGNGTVVDVGGSQGFACFAIARKFPALSFVVQDLEPVIQAAEKEVPNDLVDRVRFMTHDFLLEDQPVKGGDVYFFRWILHNWSDKYCVKILRGLIPALKPGAKIVLNDNVLPQPGVLSRWQENRLRSMDLCMTELQNSHERELDDWAKVFELADPRFEFKGGQQPAGSNLWLMVAEWKG</sequence>
<dbReference type="InterPro" id="IPR016461">
    <property type="entry name" value="COMT-like"/>
</dbReference>
<dbReference type="VEuPathDB" id="FungiDB:CHGG_06035"/>
<keyword evidence="2" id="KW-0808">Transferase</keyword>
<name>Q2H5N0_CHAGB</name>
<dbReference type="InParanoid" id="Q2H5N0"/>
<proteinExistence type="predicted"/>
<accession>Q2H5N0</accession>
<dbReference type="InterPro" id="IPR036388">
    <property type="entry name" value="WH-like_DNA-bd_sf"/>
</dbReference>
<dbReference type="InterPro" id="IPR001077">
    <property type="entry name" value="COMT_C"/>
</dbReference>